<dbReference type="InterPro" id="IPR056695">
    <property type="entry name" value="DUF7793"/>
</dbReference>
<dbReference type="Pfam" id="PF25056">
    <property type="entry name" value="DUF7793"/>
    <property type="match status" value="1"/>
</dbReference>
<proteinExistence type="predicted"/>
<evidence type="ECO:0000259" key="1">
    <source>
        <dbReference type="Pfam" id="PF25056"/>
    </source>
</evidence>
<evidence type="ECO:0000313" key="2">
    <source>
        <dbReference type="EMBL" id="MDI5950292.1"/>
    </source>
</evidence>
<dbReference type="Proteomes" id="UP001228643">
    <property type="component" value="Unassembled WGS sequence"/>
</dbReference>
<protein>
    <recommendedName>
        <fullName evidence="1">DUF7793 domain-containing protein</fullName>
    </recommendedName>
</protein>
<feature type="domain" description="DUF7793" evidence="1">
    <location>
        <begin position="42"/>
        <end position="153"/>
    </location>
</feature>
<dbReference type="EMBL" id="JASCRY010000003">
    <property type="protein sequence ID" value="MDI5950292.1"/>
    <property type="molecule type" value="Genomic_DNA"/>
</dbReference>
<dbReference type="RefSeq" id="WP_282716844.1">
    <property type="nucleotide sequence ID" value="NZ_JASCRY010000003.1"/>
</dbReference>
<evidence type="ECO:0000313" key="3">
    <source>
        <dbReference type="Proteomes" id="UP001228643"/>
    </source>
</evidence>
<sequence length="154" mass="17381">MITSTFSLFLVTNGRKEIPNLPGSNKRLGTMDDYFENDFALFWISENILFFEYKPGVDINLVAAQRIVTDRIQMQKDKAYPVLCDVRGIADSDKAARDYLAQHGSVLAKAVSILVHQSVSILMISFYLKISKPQVPTKVFNDQAKALEFLKAFV</sequence>
<dbReference type="Gene3D" id="3.40.970.30">
    <property type="entry name" value="yp_829618.1 like domains"/>
    <property type="match status" value="1"/>
</dbReference>
<dbReference type="AlphaFoldDB" id="A0AAW6TL25"/>
<comment type="caution">
    <text evidence="2">The sequence shown here is derived from an EMBL/GenBank/DDBJ whole genome shotgun (WGS) entry which is preliminary data.</text>
</comment>
<organism evidence="2 3">
    <name type="scientific">Flavobacterium yafengii</name>
    <dbReference type="NCBI Taxonomy" id="3041253"/>
    <lineage>
        <taxon>Bacteria</taxon>
        <taxon>Pseudomonadati</taxon>
        <taxon>Bacteroidota</taxon>
        <taxon>Flavobacteriia</taxon>
        <taxon>Flavobacteriales</taxon>
        <taxon>Flavobacteriaceae</taxon>
        <taxon>Flavobacterium</taxon>
    </lineage>
</organism>
<accession>A0AAW6TL25</accession>
<keyword evidence="3" id="KW-1185">Reference proteome</keyword>
<name>A0AAW6TL25_9FLAO</name>
<gene>
    <name evidence="2" type="ORF">QLS97_11595</name>
</gene>
<reference evidence="2 3" key="1">
    <citation type="submission" date="2023-04" db="EMBL/GenBank/DDBJ databases">
        <title>Two novel species of Flavobacterium.</title>
        <authorList>
            <person name="Liu Q."/>
            <person name="Xin Y.-H."/>
        </authorList>
    </citation>
    <scope>NUCLEOTIDE SEQUENCE [LARGE SCALE GENOMIC DNA]</scope>
    <source>
        <strain evidence="2 3">LB2P87</strain>
    </source>
</reference>
<dbReference type="Gene3D" id="3.40.1680.10">
    <property type="entry name" value="yp_829618.1 domain like"/>
    <property type="match status" value="1"/>
</dbReference>